<accession>A0A8J5BWM7</accession>
<protein>
    <recommendedName>
        <fullName evidence="3">Protein kinase domain-containing protein</fullName>
    </recommendedName>
</protein>
<keyword evidence="1" id="KW-0547">Nucleotide-binding</keyword>
<proteinExistence type="predicted"/>
<dbReference type="GO" id="GO:0004672">
    <property type="term" value="F:protein kinase activity"/>
    <property type="evidence" value="ECO:0007669"/>
    <property type="project" value="InterPro"/>
</dbReference>
<dbReference type="PROSITE" id="PS50011">
    <property type="entry name" value="PROTEIN_KINASE_DOM"/>
    <property type="match status" value="1"/>
</dbReference>
<dbReference type="Proteomes" id="UP000734854">
    <property type="component" value="Unassembled WGS sequence"/>
</dbReference>
<evidence type="ECO:0000259" key="3">
    <source>
        <dbReference type="PROSITE" id="PS50011"/>
    </source>
</evidence>
<dbReference type="InterPro" id="IPR000719">
    <property type="entry name" value="Prot_kinase_dom"/>
</dbReference>
<dbReference type="Gene3D" id="3.30.200.20">
    <property type="entry name" value="Phosphorylase Kinase, domain 1"/>
    <property type="match status" value="1"/>
</dbReference>
<dbReference type="AlphaFoldDB" id="A0A8J5BWM7"/>
<reference evidence="4 5" key="1">
    <citation type="submission" date="2020-08" db="EMBL/GenBank/DDBJ databases">
        <title>Plant Genome Project.</title>
        <authorList>
            <person name="Zhang R.-G."/>
        </authorList>
    </citation>
    <scope>NUCLEOTIDE SEQUENCE [LARGE SCALE GENOMIC DNA]</scope>
    <source>
        <tissue evidence="4">Rhizome</tissue>
    </source>
</reference>
<dbReference type="Pfam" id="PF07714">
    <property type="entry name" value="PK_Tyr_Ser-Thr"/>
    <property type="match status" value="1"/>
</dbReference>
<dbReference type="InterPro" id="IPR050528">
    <property type="entry name" value="L-type_Lectin-RKs"/>
</dbReference>
<keyword evidence="2" id="KW-0067">ATP-binding</keyword>
<sequence length="190" mass="21715">MMALGAGLCVWLKMRKDATANSSNHCYWGALKSLLGMPREFEFKDLDKAINNFDKKMKLGKGGFDEVYRGMLPGENKQVVVKRFSRGGTFAPNDFLKELTIINRLRHKNLIPLVGEFFLPALFHFVSLVTTQFRSNLSKSLVLTNSYVVLVVKRNSPFKAWRKNATWTFLEGVGLRLEDDALLFWKAKFS</sequence>
<dbReference type="GO" id="GO:0005524">
    <property type="term" value="F:ATP binding"/>
    <property type="evidence" value="ECO:0007669"/>
    <property type="project" value="UniProtKB-KW"/>
</dbReference>
<evidence type="ECO:0000313" key="4">
    <source>
        <dbReference type="EMBL" id="KAG6469053.1"/>
    </source>
</evidence>
<comment type="caution">
    <text evidence="4">The sequence shown here is derived from an EMBL/GenBank/DDBJ whole genome shotgun (WGS) entry which is preliminary data.</text>
</comment>
<evidence type="ECO:0000256" key="1">
    <source>
        <dbReference type="ARBA" id="ARBA00022741"/>
    </source>
</evidence>
<gene>
    <name evidence="4" type="ORF">ZIOFF_073751</name>
</gene>
<feature type="domain" description="Protein kinase" evidence="3">
    <location>
        <begin position="53"/>
        <end position="190"/>
    </location>
</feature>
<evidence type="ECO:0000256" key="2">
    <source>
        <dbReference type="ARBA" id="ARBA00022840"/>
    </source>
</evidence>
<dbReference type="SUPFAM" id="SSF56112">
    <property type="entry name" value="Protein kinase-like (PK-like)"/>
    <property type="match status" value="1"/>
</dbReference>
<dbReference type="InterPro" id="IPR001245">
    <property type="entry name" value="Ser-Thr/Tyr_kinase_cat_dom"/>
</dbReference>
<keyword evidence="5" id="KW-1185">Reference proteome</keyword>
<evidence type="ECO:0000313" key="5">
    <source>
        <dbReference type="Proteomes" id="UP000734854"/>
    </source>
</evidence>
<dbReference type="PANTHER" id="PTHR27007">
    <property type="match status" value="1"/>
</dbReference>
<organism evidence="4 5">
    <name type="scientific">Zingiber officinale</name>
    <name type="common">Ginger</name>
    <name type="synonym">Amomum zingiber</name>
    <dbReference type="NCBI Taxonomy" id="94328"/>
    <lineage>
        <taxon>Eukaryota</taxon>
        <taxon>Viridiplantae</taxon>
        <taxon>Streptophyta</taxon>
        <taxon>Embryophyta</taxon>
        <taxon>Tracheophyta</taxon>
        <taxon>Spermatophyta</taxon>
        <taxon>Magnoliopsida</taxon>
        <taxon>Liliopsida</taxon>
        <taxon>Zingiberales</taxon>
        <taxon>Zingiberaceae</taxon>
        <taxon>Zingiber</taxon>
    </lineage>
</organism>
<name>A0A8J5BWM7_ZINOF</name>
<dbReference type="InterPro" id="IPR011009">
    <property type="entry name" value="Kinase-like_dom_sf"/>
</dbReference>
<dbReference type="EMBL" id="JACMSC010000022">
    <property type="protein sequence ID" value="KAG6469053.1"/>
    <property type="molecule type" value="Genomic_DNA"/>
</dbReference>
<dbReference type="GO" id="GO:0051707">
    <property type="term" value="P:response to other organism"/>
    <property type="evidence" value="ECO:0007669"/>
    <property type="project" value="UniProtKB-ARBA"/>
</dbReference>